<keyword evidence="11" id="KW-1185">Reference proteome</keyword>
<feature type="domain" description="Mif2/CENP-C cupin" evidence="8">
    <location>
        <begin position="611"/>
        <end position="695"/>
    </location>
</feature>
<name>A0A8E2ER58_9PEZI</name>
<feature type="compositionally biased region" description="Basic residues" evidence="7">
    <location>
        <begin position="335"/>
        <end position="345"/>
    </location>
</feature>
<evidence type="ECO:0000256" key="6">
    <source>
        <dbReference type="ARBA" id="ARBA00075033"/>
    </source>
</evidence>
<dbReference type="CDD" id="cd06993">
    <property type="entry name" value="cupin_CENP-C_C"/>
    <property type="match status" value="1"/>
</dbReference>
<evidence type="ECO:0000259" key="8">
    <source>
        <dbReference type="Pfam" id="PF11699"/>
    </source>
</evidence>
<comment type="function">
    <text evidence="5">Component of the kinetochore, a multiprotein complex that assembles on centromeric DNA and attaches chromosomes to spindle microtubules, mediating chromosome segregation and sister chromatid segregation during meiosis and mitosis. Component of the inner kinetochore constitutive centromere-associated network (CCAN), which serves as a structural platform for outer kinetochore assembly.</text>
</comment>
<dbReference type="Pfam" id="PF15624">
    <property type="entry name" value="Mif2_N"/>
    <property type="match status" value="1"/>
</dbReference>
<evidence type="ECO:0000256" key="7">
    <source>
        <dbReference type="SAM" id="MobiDB-lite"/>
    </source>
</evidence>
<evidence type="ECO:0000256" key="3">
    <source>
        <dbReference type="ARBA" id="ARBA00023125"/>
    </source>
</evidence>
<dbReference type="InterPro" id="IPR028929">
    <property type="entry name" value="Mif2_N"/>
</dbReference>
<dbReference type="PANTHER" id="PTHR16684">
    <property type="entry name" value="CENTROMERE PROTEIN C"/>
    <property type="match status" value="1"/>
</dbReference>
<dbReference type="InterPro" id="IPR028386">
    <property type="entry name" value="CENP-C/Mif2/cnp3"/>
</dbReference>
<accession>A0A8E2ER58</accession>
<comment type="subcellular location">
    <subcellularLocation>
        <location evidence="1">Nucleus</location>
    </subcellularLocation>
</comment>
<dbReference type="FunFam" id="2.60.120.10:FF:000033">
    <property type="entry name" value="Centromere protein C 1"/>
    <property type="match status" value="1"/>
</dbReference>
<feature type="compositionally biased region" description="Acidic residues" evidence="7">
    <location>
        <begin position="351"/>
        <end position="371"/>
    </location>
</feature>
<feature type="region of interest" description="Disordered" evidence="7">
    <location>
        <begin position="1"/>
        <end position="188"/>
    </location>
</feature>
<feature type="compositionally biased region" description="Basic and acidic residues" evidence="7">
    <location>
        <begin position="214"/>
        <end position="225"/>
    </location>
</feature>
<evidence type="ECO:0000256" key="2">
    <source>
        <dbReference type="ARBA" id="ARBA00010291"/>
    </source>
</evidence>
<dbReference type="GO" id="GO:0051382">
    <property type="term" value="P:kinetochore assembly"/>
    <property type="evidence" value="ECO:0007669"/>
    <property type="project" value="InterPro"/>
</dbReference>
<dbReference type="OrthoDB" id="1939643at2759"/>
<reference evidence="10 11" key="1">
    <citation type="journal article" date="2016" name="Nat. Commun.">
        <title>Ectomycorrhizal ecology is imprinted in the genome of the dominant symbiotic fungus Cenococcum geophilum.</title>
        <authorList>
            <consortium name="DOE Joint Genome Institute"/>
            <person name="Peter M."/>
            <person name="Kohler A."/>
            <person name="Ohm R.A."/>
            <person name="Kuo A."/>
            <person name="Krutzmann J."/>
            <person name="Morin E."/>
            <person name="Arend M."/>
            <person name="Barry K.W."/>
            <person name="Binder M."/>
            <person name="Choi C."/>
            <person name="Clum A."/>
            <person name="Copeland A."/>
            <person name="Grisel N."/>
            <person name="Haridas S."/>
            <person name="Kipfer T."/>
            <person name="LaButti K."/>
            <person name="Lindquist E."/>
            <person name="Lipzen A."/>
            <person name="Maire R."/>
            <person name="Meier B."/>
            <person name="Mihaltcheva S."/>
            <person name="Molinier V."/>
            <person name="Murat C."/>
            <person name="Poggeler S."/>
            <person name="Quandt C.A."/>
            <person name="Sperisen C."/>
            <person name="Tritt A."/>
            <person name="Tisserant E."/>
            <person name="Crous P.W."/>
            <person name="Henrissat B."/>
            <person name="Nehls U."/>
            <person name="Egli S."/>
            <person name="Spatafora J.W."/>
            <person name="Grigoriev I.V."/>
            <person name="Martin F.M."/>
        </authorList>
    </citation>
    <scope>NUCLEOTIDE SEQUENCE [LARGE SCALE GENOMIC DNA]</scope>
    <source>
        <strain evidence="10 11">CBS 207.34</strain>
    </source>
</reference>
<dbReference type="InterPro" id="IPR025974">
    <property type="entry name" value="Mif2/CENP-C_cupin"/>
</dbReference>
<protein>
    <recommendedName>
        <fullName evidence="6">CENP-C homolog</fullName>
    </recommendedName>
</protein>
<feature type="compositionally biased region" description="Basic residues" evidence="7">
    <location>
        <begin position="294"/>
        <end position="311"/>
    </location>
</feature>
<gene>
    <name evidence="10" type="ORF">AOQ84DRAFT_381772</name>
</gene>
<proteinExistence type="inferred from homology"/>
<keyword evidence="4" id="KW-0539">Nucleus</keyword>
<evidence type="ECO:0000313" key="10">
    <source>
        <dbReference type="EMBL" id="OCL03291.1"/>
    </source>
</evidence>
<dbReference type="EMBL" id="KV750771">
    <property type="protein sequence ID" value="OCL03291.1"/>
    <property type="molecule type" value="Genomic_DNA"/>
</dbReference>
<dbReference type="AlphaFoldDB" id="A0A8E2ER58"/>
<dbReference type="Pfam" id="PF11699">
    <property type="entry name" value="CENP-C_C"/>
    <property type="match status" value="1"/>
</dbReference>
<evidence type="ECO:0000256" key="1">
    <source>
        <dbReference type="ARBA" id="ARBA00004123"/>
    </source>
</evidence>
<evidence type="ECO:0000259" key="9">
    <source>
        <dbReference type="Pfam" id="PF15624"/>
    </source>
</evidence>
<feature type="region of interest" description="Disordered" evidence="7">
    <location>
        <begin position="207"/>
        <end position="498"/>
    </location>
</feature>
<feature type="compositionally biased region" description="Polar residues" evidence="7">
    <location>
        <begin position="114"/>
        <end position="139"/>
    </location>
</feature>
<dbReference type="Proteomes" id="UP000250140">
    <property type="component" value="Unassembled WGS sequence"/>
</dbReference>
<evidence type="ECO:0000313" key="11">
    <source>
        <dbReference type="Proteomes" id="UP000250140"/>
    </source>
</evidence>
<feature type="domain" description="Mif2 N-terminal" evidence="9">
    <location>
        <begin position="16"/>
        <end position="152"/>
    </location>
</feature>
<dbReference type="InterPro" id="IPR011051">
    <property type="entry name" value="RmlC_Cupin_sf"/>
</dbReference>
<sequence length="705" mass="76953">MAPANTPGRKKRENNFFNVGVQGRKTGIMLQDTGVRDEHGMEPLDGIFSSPEKSPPKRSSGHKTGGTVTDSESMEVEESSVPEPTETINGRHLLRSSKTMLPPPLARSPIKTALGSSPRRQSSMGPRSQARGATSTPDRASSYPAVSRRLDFSTVEQDSTMEQETPAATNGRGAHNRGKARADVYDLEVSPVRGQKRTYDESIVEEETFANGDSETRINGTHEETLLQPVEDESLQFVHGENDTSVGAYEEDSLPSAEATPPPKKRTRTRRSNVIDSSQVDEEPSVTKPVRASNRGRGRGGWRPGAGRKPKGDKATASTSHEQEPSPAVQPKQKAPTKRATKTKNKVPEPIEQDEEDNSVEQEPTADEESIVQEPAPAKARGRGRPAGSKNLSVHKDKPSADKEEPAFKVPEKISKSKPKPKSKPPPSERDPNAKIGSVKKLSDPVTNSASLPYTRSPSKAVSEAVSVTSAASKRPGVGRSLQILRQGTPMDDSGMRTTRFGRASVKPVDWWRNERIEYDPHGNKQAIVRAEEIEAPKISRKAHKQRKREVSVIQEEEEELEDWEVEPGILLGLVTGWDQGAGVATQDEEEQEIAYAPSAIDVRPVPSGNFGYAKVIGLPFFGAGVVELPPGGFKRAKNSRRMQMAFYVASGGVQVTVGDSTFTIHKGGVWQVPRGNFYSIENKAQKLARIFFAQACEVMVEDDE</sequence>
<feature type="compositionally biased region" description="Low complexity" evidence="7">
    <location>
        <begin position="461"/>
        <end position="473"/>
    </location>
</feature>
<keyword evidence="3" id="KW-0238">DNA-binding</keyword>
<dbReference type="GO" id="GO:0000776">
    <property type="term" value="C:kinetochore"/>
    <property type="evidence" value="ECO:0007669"/>
    <property type="project" value="InterPro"/>
</dbReference>
<organism evidence="10 11">
    <name type="scientific">Glonium stellatum</name>
    <dbReference type="NCBI Taxonomy" id="574774"/>
    <lineage>
        <taxon>Eukaryota</taxon>
        <taxon>Fungi</taxon>
        <taxon>Dikarya</taxon>
        <taxon>Ascomycota</taxon>
        <taxon>Pezizomycotina</taxon>
        <taxon>Dothideomycetes</taxon>
        <taxon>Pleosporomycetidae</taxon>
        <taxon>Gloniales</taxon>
        <taxon>Gloniaceae</taxon>
        <taxon>Glonium</taxon>
    </lineage>
</organism>
<dbReference type="Gene3D" id="2.60.120.10">
    <property type="entry name" value="Jelly Rolls"/>
    <property type="match status" value="1"/>
</dbReference>
<dbReference type="GO" id="GO:0005634">
    <property type="term" value="C:nucleus"/>
    <property type="evidence" value="ECO:0007669"/>
    <property type="project" value="UniProtKB-SubCell"/>
</dbReference>
<evidence type="ECO:0000256" key="5">
    <source>
        <dbReference type="ARBA" id="ARBA00057947"/>
    </source>
</evidence>
<feature type="compositionally biased region" description="Polar residues" evidence="7">
    <location>
        <begin position="445"/>
        <end position="460"/>
    </location>
</feature>
<comment type="similarity">
    <text evidence="2">Belongs to the CENP-C/MIF2 family.</text>
</comment>
<dbReference type="GO" id="GO:0051315">
    <property type="term" value="P:attachment of mitotic spindle microtubules to kinetochore"/>
    <property type="evidence" value="ECO:0007669"/>
    <property type="project" value="TreeGrafter"/>
</dbReference>
<dbReference type="SUPFAM" id="SSF51182">
    <property type="entry name" value="RmlC-like cupins"/>
    <property type="match status" value="1"/>
</dbReference>
<feature type="compositionally biased region" description="Basic and acidic residues" evidence="7">
    <location>
        <begin position="394"/>
        <end position="415"/>
    </location>
</feature>
<feature type="compositionally biased region" description="Polar residues" evidence="7">
    <location>
        <begin position="154"/>
        <end position="168"/>
    </location>
</feature>
<dbReference type="GO" id="GO:0051455">
    <property type="term" value="P:spindle attachment to meiosis I kinetochore"/>
    <property type="evidence" value="ECO:0007669"/>
    <property type="project" value="TreeGrafter"/>
</dbReference>
<evidence type="ECO:0000256" key="4">
    <source>
        <dbReference type="ARBA" id="ARBA00023242"/>
    </source>
</evidence>
<dbReference type="GO" id="GO:0019237">
    <property type="term" value="F:centromeric DNA binding"/>
    <property type="evidence" value="ECO:0007669"/>
    <property type="project" value="InterPro"/>
</dbReference>
<dbReference type="InterPro" id="IPR014710">
    <property type="entry name" value="RmlC-like_jellyroll"/>
</dbReference>
<dbReference type="PANTHER" id="PTHR16684:SF11">
    <property type="entry name" value="CENTROMERE PROTEIN C"/>
    <property type="match status" value="1"/>
</dbReference>